<evidence type="ECO:0000256" key="10">
    <source>
        <dbReference type="SAM" id="MobiDB-lite"/>
    </source>
</evidence>
<feature type="domain" description="Glycosyltransferase 2-like" evidence="11">
    <location>
        <begin position="8"/>
        <end position="133"/>
    </location>
</feature>
<dbReference type="InterPro" id="IPR001173">
    <property type="entry name" value="Glyco_trans_2-like"/>
</dbReference>
<evidence type="ECO:0000256" key="4">
    <source>
        <dbReference type="ARBA" id="ARBA00022679"/>
    </source>
</evidence>
<comment type="function">
    <text evidence="6">Catalyzes the glycosylation of 4,4'-diaponeurosporenoate, i.e. the esterification of glucose at the C1'' position with the carboxyl group of 4,4'-diaponeurosporenic acid, to form glycosyl-4,4'-diaponeurosporenoate. This is a step in the biosynthesis of staphyloxanthin, an orange pigment present in most staphylococci strains.</text>
</comment>
<comment type="pathway">
    <text evidence="7">Carotenoid biosynthesis; staphyloxanthin biosynthesis; staphyloxanthin from farnesyl diphosphate: step 4/5.</text>
</comment>
<accession>A0ABU8DQ96</accession>
<evidence type="ECO:0000256" key="6">
    <source>
        <dbReference type="ARBA" id="ARBA00037281"/>
    </source>
</evidence>
<sequence>MTPELIGVVVPARDEEASLPACLAALDRAARHPEVAGTPVLVVVVADRCTDGTAALAAAAGVRVVESAGETVGDARHAGALSVLAEGVRPGRVWLASTDADSLVPEGWLALQRAAAESGVAALAGLVQVTDWTGHPPHAAAAFADEYDRWRAGGAGAVHPHVHGANLGVRGDAYLAVGGFPPLAVSEDAALVGALALTGATVLRTPCCPVTTSARRTPRAPGGFGTDLDRLTGD</sequence>
<evidence type="ECO:0000256" key="9">
    <source>
        <dbReference type="ARBA" id="ARBA00040345"/>
    </source>
</evidence>
<dbReference type="PANTHER" id="PTHR43646">
    <property type="entry name" value="GLYCOSYLTRANSFERASE"/>
    <property type="match status" value="1"/>
</dbReference>
<dbReference type="SUPFAM" id="SSF53448">
    <property type="entry name" value="Nucleotide-diphospho-sugar transferases"/>
    <property type="match status" value="1"/>
</dbReference>
<comment type="subcellular location">
    <subcellularLocation>
        <location evidence="1">Cell membrane</location>
    </subcellularLocation>
</comment>
<evidence type="ECO:0000256" key="2">
    <source>
        <dbReference type="ARBA" id="ARBA00022475"/>
    </source>
</evidence>
<dbReference type="EMBL" id="JBAPLU010000003">
    <property type="protein sequence ID" value="MEI4271012.1"/>
    <property type="molecule type" value="Genomic_DNA"/>
</dbReference>
<protein>
    <recommendedName>
        <fullName evidence="9">4,4'-diaponeurosporenoate glycosyltransferase</fullName>
    </recommendedName>
</protein>
<evidence type="ECO:0000256" key="1">
    <source>
        <dbReference type="ARBA" id="ARBA00004236"/>
    </source>
</evidence>
<keyword evidence="5" id="KW-0472">Membrane</keyword>
<organism evidence="12 13">
    <name type="scientific">Klenkia sesuvii</name>
    <dbReference type="NCBI Taxonomy" id="3103137"/>
    <lineage>
        <taxon>Bacteria</taxon>
        <taxon>Bacillati</taxon>
        <taxon>Actinomycetota</taxon>
        <taxon>Actinomycetes</taxon>
        <taxon>Geodermatophilales</taxon>
        <taxon>Geodermatophilaceae</taxon>
        <taxon>Klenkia</taxon>
    </lineage>
</organism>
<evidence type="ECO:0000256" key="8">
    <source>
        <dbReference type="ARBA" id="ARBA00038120"/>
    </source>
</evidence>
<keyword evidence="13" id="KW-1185">Reference proteome</keyword>
<dbReference type="Gene3D" id="3.90.550.10">
    <property type="entry name" value="Spore Coat Polysaccharide Biosynthesis Protein SpsA, Chain A"/>
    <property type="match status" value="1"/>
</dbReference>
<dbReference type="RefSeq" id="WP_336403154.1">
    <property type="nucleotide sequence ID" value="NZ_JBAPLU010000003.1"/>
</dbReference>
<evidence type="ECO:0000256" key="3">
    <source>
        <dbReference type="ARBA" id="ARBA00022676"/>
    </source>
</evidence>
<proteinExistence type="inferred from homology"/>
<evidence type="ECO:0000313" key="13">
    <source>
        <dbReference type="Proteomes" id="UP001361570"/>
    </source>
</evidence>
<keyword evidence="2" id="KW-1003">Cell membrane</keyword>
<reference evidence="12 13" key="1">
    <citation type="submission" date="2024-03" db="EMBL/GenBank/DDBJ databases">
        <title>Draft genome sequence of Klenkia sp. LSe6-5.</title>
        <authorList>
            <person name="Duangmal K."/>
            <person name="Chantavorakit T."/>
        </authorList>
    </citation>
    <scope>NUCLEOTIDE SEQUENCE [LARGE SCALE GENOMIC DNA]</scope>
    <source>
        <strain evidence="12 13">LSe6-5</strain>
    </source>
</reference>
<comment type="caution">
    <text evidence="12">The sequence shown here is derived from an EMBL/GenBank/DDBJ whole genome shotgun (WGS) entry which is preliminary data.</text>
</comment>
<name>A0ABU8DQ96_9ACTN</name>
<evidence type="ECO:0000256" key="7">
    <source>
        <dbReference type="ARBA" id="ARBA00037904"/>
    </source>
</evidence>
<dbReference type="Pfam" id="PF00535">
    <property type="entry name" value="Glycos_transf_2"/>
    <property type="match status" value="1"/>
</dbReference>
<dbReference type="InterPro" id="IPR029044">
    <property type="entry name" value="Nucleotide-diphossugar_trans"/>
</dbReference>
<evidence type="ECO:0000256" key="5">
    <source>
        <dbReference type="ARBA" id="ARBA00023136"/>
    </source>
</evidence>
<evidence type="ECO:0000259" key="11">
    <source>
        <dbReference type="Pfam" id="PF00535"/>
    </source>
</evidence>
<dbReference type="PANTHER" id="PTHR43646:SF2">
    <property type="entry name" value="GLYCOSYLTRANSFERASE 2-LIKE DOMAIN-CONTAINING PROTEIN"/>
    <property type="match status" value="1"/>
</dbReference>
<dbReference type="Proteomes" id="UP001361570">
    <property type="component" value="Unassembled WGS sequence"/>
</dbReference>
<gene>
    <name evidence="12" type="ORF">TEK04_04695</name>
</gene>
<feature type="region of interest" description="Disordered" evidence="10">
    <location>
        <begin position="213"/>
        <end position="234"/>
    </location>
</feature>
<keyword evidence="4 12" id="KW-0808">Transferase</keyword>
<comment type="similarity">
    <text evidence="8">Belongs to the glycosyltransferase 2 family. CrtQ subfamily.</text>
</comment>
<keyword evidence="3 12" id="KW-0328">Glycosyltransferase</keyword>
<dbReference type="GO" id="GO:0016757">
    <property type="term" value="F:glycosyltransferase activity"/>
    <property type="evidence" value="ECO:0007669"/>
    <property type="project" value="UniProtKB-KW"/>
</dbReference>
<evidence type="ECO:0000313" key="12">
    <source>
        <dbReference type="EMBL" id="MEI4271012.1"/>
    </source>
</evidence>